<proteinExistence type="predicted"/>
<gene>
    <name evidence="3" type="primary">Pi16_1</name>
    <name evidence="3" type="ORF">ACRARU_R13437</name>
</gene>
<feature type="transmembrane region" description="Helical" evidence="1">
    <location>
        <begin position="185"/>
        <end position="207"/>
    </location>
</feature>
<keyword evidence="1" id="KW-0812">Transmembrane</keyword>
<feature type="non-terminal residue" evidence="3">
    <location>
        <position position="1"/>
    </location>
</feature>
<dbReference type="PRINTS" id="PR00837">
    <property type="entry name" value="V5TPXLIKE"/>
</dbReference>
<organism evidence="3 4">
    <name type="scientific">Acrocephalus arundinaceus</name>
    <name type="common">Great reed-warbler</name>
    <dbReference type="NCBI Taxonomy" id="39621"/>
    <lineage>
        <taxon>Eukaryota</taxon>
        <taxon>Metazoa</taxon>
        <taxon>Chordata</taxon>
        <taxon>Craniata</taxon>
        <taxon>Vertebrata</taxon>
        <taxon>Euteleostomi</taxon>
        <taxon>Archelosauria</taxon>
        <taxon>Archosauria</taxon>
        <taxon>Dinosauria</taxon>
        <taxon>Saurischia</taxon>
        <taxon>Theropoda</taxon>
        <taxon>Coelurosauria</taxon>
        <taxon>Aves</taxon>
        <taxon>Neognathae</taxon>
        <taxon>Neoaves</taxon>
        <taxon>Telluraves</taxon>
        <taxon>Australaves</taxon>
        <taxon>Passeriformes</taxon>
        <taxon>Sylvioidea</taxon>
        <taxon>Sylviidae</taxon>
        <taxon>Acrocephalinae</taxon>
        <taxon>Acrocephalus</taxon>
    </lineage>
</organism>
<accession>A0A7K7PNV9</accession>
<dbReference type="SUPFAM" id="SSF55797">
    <property type="entry name" value="PR-1-like"/>
    <property type="match status" value="1"/>
</dbReference>
<evidence type="ECO:0000313" key="3">
    <source>
        <dbReference type="EMBL" id="NWZ69257.1"/>
    </source>
</evidence>
<dbReference type="InterPro" id="IPR035940">
    <property type="entry name" value="CAP_sf"/>
</dbReference>
<feature type="domain" description="SCP" evidence="2">
    <location>
        <begin position="2"/>
        <end position="114"/>
    </location>
</feature>
<keyword evidence="1" id="KW-1133">Transmembrane helix</keyword>
<reference evidence="3 4" key="1">
    <citation type="submission" date="2019-09" db="EMBL/GenBank/DDBJ databases">
        <title>Bird 10,000 Genomes (B10K) Project - Family phase.</title>
        <authorList>
            <person name="Zhang G."/>
        </authorList>
    </citation>
    <scope>NUCLEOTIDE SEQUENCE [LARGE SCALE GENOMIC DNA]</scope>
    <source>
        <strain evidence="3">OUT-0054</strain>
        <tissue evidence="3">Blood</tissue>
    </source>
</reference>
<dbReference type="OrthoDB" id="337038at2759"/>
<dbReference type="Gene3D" id="3.40.33.10">
    <property type="entry name" value="CAP"/>
    <property type="match status" value="1"/>
</dbReference>
<dbReference type="PANTHER" id="PTHR10334">
    <property type="entry name" value="CYSTEINE-RICH SECRETORY PROTEIN-RELATED"/>
    <property type="match status" value="1"/>
</dbReference>
<dbReference type="InterPro" id="IPR014044">
    <property type="entry name" value="CAP_dom"/>
</dbReference>
<dbReference type="InterPro" id="IPR001283">
    <property type="entry name" value="CRISP-related"/>
</dbReference>
<dbReference type="Pfam" id="PF00188">
    <property type="entry name" value="CAP"/>
    <property type="match status" value="1"/>
</dbReference>
<dbReference type="Proteomes" id="UP000549775">
    <property type="component" value="Unassembled WGS sequence"/>
</dbReference>
<evidence type="ECO:0000313" key="4">
    <source>
        <dbReference type="Proteomes" id="UP000549775"/>
    </source>
</evidence>
<evidence type="ECO:0000256" key="1">
    <source>
        <dbReference type="SAM" id="Phobius"/>
    </source>
</evidence>
<dbReference type="EMBL" id="VZST01001609">
    <property type="protein sequence ID" value="NWZ69257.1"/>
    <property type="molecule type" value="Genomic_DNA"/>
</dbReference>
<name>A0A7K7PNV9_ACRAR</name>
<dbReference type="SMART" id="SM00198">
    <property type="entry name" value="SCP"/>
    <property type="match status" value="1"/>
</dbReference>
<protein>
    <submittedName>
        <fullName evidence="3">PI16 inhibitor</fullName>
    </submittedName>
</protein>
<feature type="non-terminal residue" evidence="3">
    <location>
        <position position="208"/>
    </location>
</feature>
<evidence type="ECO:0000259" key="2">
    <source>
        <dbReference type="SMART" id="SM00198"/>
    </source>
</evidence>
<dbReference type="AlphaFoldDB" id="A0A7K7PNV9"/>
<keyword evidence="1" id="KW-0472">Membrane</keyword>
<comment type="caution">
    <text evidence="3">The sequence shown here is derived from an EMBL/GenBank/DDBJ whole genome shotgun (WGS) entry which is preliminary data.</text>
</comment>
<keyword evidence="4" id="KW-1185">Reference proteome</keyword>
<sequence length="208" mass="22814">QTWDTDLEVAAQKHAKNCTWGQNGERSRTNLFATASTLDVKLAIEEWNGEWKFYNLTTSMCDPGQTCDNYTQVVWADTSRVGCGKSSCKKMDGIEIENAQLLVCKYFPPANMKGKKPYKEGPSCKSCPMVTVCENNLCGEQALESLLAPSLKRIFSSKVMFSSSTSVSARNANLNQTSVDPPKDGAPRICLGLLLFLLPSAILMGLLL</sequence>